<feature type="region of interest" description="Disordered" evidence="5">
    <location>
        <begin position="48"/>
        <end position="81"/>
    </location>
</feature>
<evidence type="ECO:0000256" key="2">
    <source>
        <dbReference type="ARBA" id="ARBA00004496"/>
    </source>
</evidence>
<evidence type="ECO:0000313" key="7">
    <source>
        <dbReference type="Proteomes" id="UP000706124"/>
    </source>
</evidence>
<dbReference type="InterPro" id="IPR000048">
    <property type="entry name" value="IQ_motif_EF-hand-BS"/>
</dbReference>
<sequence length="584" mass="66592">MAYENTSGADNTVSFSTSVPKTKAYMDSLVLPSQHQFERIAQVQEEKEIQARRRAKEQWRQRSASTSTSGTQHPSQDKERAQAAQVIQKTFRGYRARRELEGYSLNASTRWVAAVREAQFRQSTKPRASAIGETAVKNGEVLGLDDPVDYRPVSARQKWKKVSLVARRAGHDDSDTDTDTDFESDANSDVDGASIAESRNVMKQRNEKAKAERRQAARMMALQYFLEMVDSKHRYGSNLRMYHEEWKKSNTTENYFYWLDYGEGKNIELDTCPRDRLAREQVRYLSREERQYYLVRVDEEGRLCWAKTGARIDTTEEFKDSVHGIVPINDPTPAFRPGEVAQQHGHVIDNDSDSSDSDSSAESKREVDRAAKYADPNFDKSKGVKRVTHISASTIFNQLLRKSVKKNTWIFVADTSFRLYVGIKDSGGFQHSSFLQGSRISAAGLIKIKNGRLSSLSPLSGHYRPPTSNFRAFVRNLKDEGVDTSHVSISKSYAILVGLETYLKTRRKGKEWMGKLVRSKDKVLAPEEVKKKDEAQLDKSKSAATERYVVEREKEEESRRKSELGVGERVVEKMRRLSVRDRHG</sequence>
<reference evidence="6 7" key="1">
    <citation type="journal article" date="2020" name="bioRxiv">
        <title>Whole genome comparisons of ergot fungi reveals the divergence and evolution of species within the genus Claviceps are the result of varying mechanisms driving genome evolution and host range expansion.</title>
        <authorList>
            <person name="Wyka S.A."/>
            <person name="Mondo S.J."/>
            <person name="Liu M."/>
            <person name="Dettman J."/>
            <person name="Nalam V."/>
            <person name="Broders K.D."/>
        </authorList>
    </citation>
    <scope>NUCLEOTIDE SEQUENCE [LARGE SCALE GENOMIC DNA]</scope>
    <source>
        <strain evidence="6 7">CCC 1485</strain>
    </source>
</reference>
<keyword evidence="7" id="KW-1185">Reference proteome</keyword>
<feature type="compositionally biased region" description="Basic and acidic residues" evidence="5">
    <location>
        <begin position="548"/>
        <end position="563"/>
    </location>
</feature>
<keyword evidence="3" id="KW-0963">Cytoplasm</keyword>
<evidence type="ECO:0000256" key="4">
    <source>
        <dbReference type="ARBA" id="ARBA00023242"/>
    </source>
</evidence>
<evidence type="ECO:0008006" key="8">
    <source>
        <dbReference type="Google" id="ProtNLM"/>
    </source>
</evidence>
<feature type="region of interest" description="Disordered" evidence="5">
    <location>
        <begin position="166"/>
        <end position="213"/>
    </location>
</feature>
<dbReference type="PANTHER" id="PTHR31250">
    <property type="entry name" value="IQ DOMAIN-CONTAINING PROTEIN IQM3"/>
    <property type="match status" value="1"/>
</dbReference>
<dbReference type="EMBL" id="SRPO01000089">
    <property type="protein sequence ID" value="KAG5941811.1"/>
    <property type="molecule type" value="Genomic_DNA"/>
</dbReference>
<feature type="compositionally biased region" description="Basic and acidic residues" evidence="5">
    <location>
        <begin position="48"/>
        <end position="60"/>
    </location>
</feature>
<evidence type="ECO:0000256" key="1">
    <source>
        <dbReference type="ARBA" id="ARBA00004123"/>
    </source>
</evidence>
<dbReference type="InterPro" id="IPR044159">
    <property type="entry name" value="IQM"/>
</dbReference>
<accession>A0A9P7SIM6</accession>
<feature type="compositionally biased region" description="Basic and acidic residues" evidence="5">
    <location>
        <begin position="361"/>
        <end position="372"/>
    </location>
</feature>
<protein>
    <recommendedName>
        <fullName evidence="8">IQ calmodulin-binding motif protein</fullName>
    </recommendedName>
</protein>
<dbReference type="CDD" id="cd23767">
    <property type="entry name" value="IQCD"/>
    <property type="match status" value="1"/>
</dbReference>
<proteinExistence type="predicted"/>
<feature type="compositionally biased region" description="Basic and acidic residues" evidence="5">
    <location>
        <begin position="204"/>
        <end position="213"/>
    </location>
</feature>
<evidence type="ECO:0000313" key="6">
    <source>
        <dbReference type="EMBL" id="KAG5941811.1"/>
    </source>
</evidence>
<dbReference type="PANTHER" id="PTHR31250:SF27">
    <property type="entry name" value="IQ DOMAIN-CONTAINING PROTEIN IQM5"/>
    <property type="match status" value="1"/>
</dbReference>
<feature type="compositionally biased region" description="Basic and acidic residues" evidence="5">
    <location>
        <begin position="531"/>
        <end position="541"/>
    </location>
</feature>
<evidence type="ECO:0000256" key="3">
    <source>
        <dbReference type="ARBA" id="ARBA00022490"/>
    </source>
</evidence>
<feature type="compositionally biased region" description="Polar residues" evidence="5">
    <location>
        <begin position="61"/>
        <end position="74"/>
    </location>
</feature>
<gene>
    <name evidence="6" type="ORF">E4U60_007613</name>
</gene>
<dbReference type="OrthoDB" id="7344096at2759"/>
<dbReference type="AlphaFoldDB" id="A0A9P7SIM6"/>
<dbReference type="Proteomes" id="UP000706124">
    <property type="component" value="Unassembled WGS sequence"/>
</dbReference>
<feature type="compositionally biased region" description="Acidic residues" evidence="5">
    <location>
        <begin position="174"/>
        <end position="188"/>
    </location>
</feature>
<comment type="caution">
    <text evidence="6">The sequence shown here is derived from an EMBL/GenBank/DDBJ whole genome shotgun (WGS) entry which is preliminary data.</text>
</comment>
<comment type="subcellular location">
    <subcellularLocation>
        <location evidence="2">Cytoplasm</location>
    </subcellularLocation>
    <subcellularLocation>
        <location evidence="1">Nucleus</location>
    </subcellularLocation>
</comment>
<keyword evidence="4" id="KW-0539">Nucleus</keyword>
<evidence type="ECO:0000256" key="5">
    <source>
        <dbReference type="SAM" id="MobiDB-lite"/>
    </source>
</evidence>
<dbReference type="GO" id="GO:0005634">
    <property type="term" value="C:nucleus"/>
    <property type="evidence" value="ECO:0007669"/>
    <property type="project" value="UniProtKB-SubCell"/>
</dbReference>
<name>A0A9P7SIM6_9HYPO</name>
<dbReference type="Pfam" id="PF00612">
    <property type="entry name" value="IQ"/>
    <property type="match status" value="1"/>
</dbReference>
<feature type="region of interest" description="Disordered" evidence="5">
    <location>
        <begin position="346"/>
        <end position="372"/>
    </location>
</feature>
<organism evidence="6 7">
    <name type="scientific">Claviceps pazoutovae</name>
    <dbReference type="NCBI Taxonomy" id="1649127"/>
    <lineage>
        <taxon>Eukaryota</taxon>
        <taxon>Fungi</taxon>
        <taxon>Dikarya</taxon>
        <taxon>Ascomycota</taxon>
        <taxon>Pezizomycotina</taxon>
        <taxon>Sordariomycetes</taxon>
        <taxon>Hypocreomycetidae</taxon>
        <taxon>Hypocreales</taxon>
        <taxon>Clavicipitaceae</taxon>
        <taxon>Claviceps</taxon>
    </lineage>
</organism>
<feature type="region of interest" description="Disordered" evidence="5">
    <location>
        <begin position="531"/>
        <end position="566"/>
    </location>
</feature>
<dbReference type="GO" id="GO:0005737">
    <property type="term" value="C:cytoplasm"/>
    <property type="evidence" value="ECO:0007669"/>
    <property type="project" value="UniProtKB-SubCell"/>
</dbReference>
<dbReference type="PROSITE" id="PS50096">
    <property type="entry name" value="IQ"/>
    <property type="match status" value="1"/>
</dbReference>